<dbReference type="EMBL" id="ALAO01000155">
    <property type="protein sequence ID" value="EKO39301.1"/>
    <property type="molecule type" value="Genomic_DNA"/>
</dbReference>
<dbReference type="Pfam" id="PF00899">
    <property type="entry name" value="ThiF"/>
    <property type="match status" value="1"/>
</dbReference>
<dbReference type="GO" id="GO:0004792">
    <property type="term" value="F:thiosulfate-cyanide sulfurtransferase activity"/>
    <property type="evidence" value="ECO:0007669"/>
    <property type="project" value="TreeGrafter"/>
</dbReference>
<dbReference type="SUPFAM" id="SSF69572">
    <property type="entry name" value="Activating enzymes of the ubiquitin-like proteins"/>
    <property type="match status" value="1"/>
</dbReference>
<gene>
    <name evidence="2" type="ORF">B193_1983</name>
</gene>
<reference evidence="2 3" key="1">
    <citation type="submission" date="2012-07" db="EMBL/GenBank/DDBJ databases">
        <title>Draft genome sequence of Desulfovibrio magneticus str. Maddingley MBC34 obtained from a metagenomic sequence of a methanogenic enrichment isolated from coal-seam formation water in Victoria, Australia.</title>
        <authorList>
            <person name="Greenfield P."/>
            <person name="Hendry P."/>
            <person name="Li D."/>
            <person name="Rosewarne C.P."/>
            <person name="Tran-Dinh N."/>
            <person name="Elbourne L.D.H."/>
            <person name="Paulsen I.T."/>
            <person name="Midgley D.J."/>
        </authorList>
    </citation>
    <scope>NUCLEOTIDE SEQUENCE [LARGE SCALE GENOMIC DNA]</scope>
    <source>
        <strain evidence="3">Maddingley MBC34</strain>
    </source>
</reference>
<dbReference type="AlphaFoldDB" id="K6GQN9"/>
<dbReference type="InterPro" id="IPR045886">
    <property type="entry name" value="ThiF/MoeB/HesA"/>
</dbReference>
<dbReference type="GO" id="GO:0005737">
    <property type="term" value="C:cytoplasm"/>
    <property type="evidence" value="ECO:0007669"/>
    <property type="project" value="TreeGrafter"/>
</dbReference>
<organism evidence="2 3">
    <name type="scientific">Solidesulfovibrio magneticus str. Maddingley MBC34</name>
    <dbReference type="NCBI Taxonomy" id="1206767"/>
    <lineage>
        <taxon>Bacteria</taxon>
        <taxon>Pseudomonadati</taxon>
        <taxon>Thermodesulfobacteriota</taxon>
        <taxon>Desulfovibrionia</taxon>
        <taxon>Desulfovibrionales</taxon>
        <taxon>Desulfovibrionaceae</taxon>
        <taxon>Solidesulfovibrio</taxon>
    </lineage>
</organism>
<proteinExistence type="predicted"/>
<dbReference type="PANTHER" id="PTHR10953">
    <property type="entry name" value="UBIQUITIN-ACTIVATING ENZYME E1"/>
    <property type="match status" value="1"/>
</dbReference>
<evidence type="ECO:0000259" key="1">
    <source>
        <dbReference type="Pfam" id="PF00899"/>
    </source>
</evidence>
<dbReference type="GO" id="GO:0008641">
    <property type="term" value="F:ubiquitin-like modifier activating enzyme activity"/>
    <property type="evidence" value="ECO:0007669"/>
    <property type="project" value="InterPro"/>
</dbReference>
<accession>K6GQN9</accession>
<dbReference type="Proteomes" id="UP000006272">
    <property type="component" value="Unassembled WGS sequence"/>
</dbReference>
<dbReference type="Gene3D" id="3.40.50.720">
    <property type="entry name" value="NAD(P)-binding Rossmann-like Domain"/>
    <property type="match status" value="1"/>
</dbReference>
<protein>
    <submittedName>
        <fullName evidence="2">Dinucleotide-utilizing enzyme possibly involved in molybdopterin or thiamin biosynthesis</fullName>
    </submittedName>
</protein>
<evidence type="ECO:0000313" key="3">
    <source>
        <dbReference type="Proteomes" id="UP000006272"/>
    </source>
</evidence>
<dbReference type="GO" id="GO:0016779">
    <property type="term" value="F:nucleotidyltransferase activity"/>
    <property type="evidence" value="ECO:0007669"/>
    <property type="project" value="TreeGrafter"/>
</dbReference>
<dbReference type="PANTHER" id="PTHR10953:SF102">
    <property type="entry name" value="ADENYLYLTRANSFERASE AND SULFURTRANSFERASE MOCS3"/>
    <property type="match status" value="1"/>
</dbReference>
<comment type="caution">
    <text evidence="2">The sequence shown here is derived from an EMBL/GenBank/DDBJ whole genome shotgun (WGS) entry which is preliminary data.</text>
</comment>
<sequence>MDYSRIRKILNPESLADRVVMAAGCGSGNAPALAELAKNGVTRFELWDHDVLEPVNLVRHVLGRASLGRNKAEAMADWIMDRNEDARVTVHPCKIEDSPAFAAGVAAKDAFRLVLCGVDDMNARYRINRLCVEQATPMVAAMVFRRGMGGMVFRYLPGQGGCYNCLTEFARQHGMMIEEAESEPTGATDEQVYGLGLDAFEKNPGLSIDIGFISLIMARMALEALVPDDGRRDFPPLRSNLIAFANRPDPAQGMKKFFQAEHFFLHPQADCVVCGV</sequence>
<evidence type="ECO:0000313" key="2">
    <source>
        <dbReference type="EMBL" id="EKO39301.1"/>
    </source>
</evidence>
<dbReference type="PATRIC" id="fig|1206767.3.peg.1930"/>
<dbReference type="CDD" id="cd01483">
    <property type="entry name" value="E1_enzyme_family"/>
    <property type="match status" value="1"/>
</dbReference>
<dbReference type="InterPro" id="IPR000594">
    <property type="entry name" value="ThiF_NAD_FAD-bd"/>
</dbReference>
<dbReference type="InterPro" id="IPR035985">
    <property type="entry name" value="Ubiquitin-activating_enz"/>
</dbReference>
<name>K6GQN9_9BACT</name>
<feature type="domain" description="THIF-type NAD/FAD binding fold" evidence="1">
    <location>
        <begin position="16"/>
        <end position="225"/>
    </location>
</feature>